<protein>
    <recommendedName>
        <fullName evidence="12">Homeobox domain-containing protein</fullName>
    </recommendedName>
</protein>
<keyword evidence="5 9" id="KW-0238">DNA-binding</keyword>
<gene>
    <name evidence="13" type="ORF">VFH_I295400</name>
</gene>
<dbReference type="SMART" id="SM00389">
    <property type="entry name" value="HOX"/>
    <property type="match status" value="1"/>
</dbReference>
<dbReference type="Pfam" id="PF00046">
    <property type="entry name" value="Homeodomain"/>
    <property type="match status" value="1"/>
</dbReference>
<evidence type="ECO:0000256" key="7">
    <source>
        <dbReference type="ARBA" id="ARBA00023163"/>
    </source>
</evidence>
<dbReference type="InterPro" id="IPR001356">
    <property type="entry name" value="HD"/>
</dbReference>
<comment type="similarity">
    <text evidence="2">Belongs to the HD-ZIP homeobox family. Class IV subfamily.</text>
</comment>
<evidence type="ECO:0000256" key="2">
    <source>
        <dbReference type="ARBA" id="ARBA00006789"/>
    </source>
</evidence>
<evidence type="ECO:0000256" key="5">
    <source>
        <dbReference type="ARBA" id="ARBA00023125"/>
    </source>
</evidence>
<evidence type="ECO:0000313" key="14">
    <source>
        <dbReference type="Proteomes" id="UP001157006"/>
    </source>
</evidence>
<dbReference type="Gene3D" id="1.10.10.60">
    <property type="entry name" value="Homeodomain-like"/>
    <property type="match status" value="1"/>
</dbReference>
<feature type="coiled-coil region" evidence="11">
    <location>
        <begin position="61"/>
        <end position="89"/>
    </location>
</feature>
<keyword evidence="6 9" id="KW-0371">Homeobox</keyword>
<dbReference type="InterPro" id="IPR009057">
    <property type="entry name" value="Homeodomain-like_sf"/>
</dbReference>
<evidence type="ECO:0000256" key="1">
    <source>
        <dbReference type="ARBA" id="ARBA00004123"/>
    </source>
</evidence>
<dbReference type="InterPro" id="IPR017970">
    <property type="entry name" value="Homeobox_CS"/>
</dbReference>
<accession>A0AAV0YMQ4</accession>
<dbReference type="EMBL" id="OX451736">
    <property type="protein sequence ID" value="CAI8587350.1"/>
    <property type="molecule type" value="Genomic_DNA"/>
</dbReference>
<evidence type="ECO:0000256" key="10">
    <source>
        <dbReference type="RuleBase" id="RU000682"/>
    </source>
</evidence>
<dbReference type="PROSITE" id="PS50071">
    <property type="entry name" value="HOMEOBOX_2"/>
    <property type="match status" value="1"/>
</dbReference>
<organism evidence="13 14">
    <name type="scientific">Vicia faba</name>
    <name type="common">Broad bean</name>
    <name type="synonym">Faba vulgaris</name>
    <dbReference type="NCBI Taxonomy" id="3906"/>
    <lineage>
        <taxon>Eukaryota</taxon>
        <taxon>Viridiplantae</taxon>
        <taxon>Streptophyta</taxon>
        <taxon>Embryophyta</taxon>
        <taxon>Tracheophyta</taxon>
        <taxon>Spermatophyta</taxon>
        <taxon>Magnoliopsida</taxon>
        <taxon>eudicotyledons</taxon>
        <taxon>Gunneridae</taxon>
        <taxon>Pentapetalae</taxon>
        <taxon>rosids</taxon>
        <taxon>fabids</taxon>
        <taxon>Fabales</taxon>
        <taxon>Fabaceae</taxon>
        <taxon>Papilionoideae</taxon>
        <taxon>50 kb inversion clade</taxon>
        <taxon>NPAAA clade</taxon>
        <taxon>Hologalegina</taxon>
        <taxon>IRL clade</taxon>
        <taxon>Fabeae</taxon>
        <taxon>Vicia</taxon>
    </lineage>
</organism>
<evidence type="ECO:0000256" key="9">
    <source>
        <dbReference type="PROSITE-ProRule" id="PRU00108"/>
    </source>
</evidence>
<dbReference type="PANTHER" id="PTHR45654:SF49">
    <property type="entry name" value="HOMEOBOX LEUCINE ZIPPER PROTEIN"/>
    <property type="match status" value="1"/>
</dbReference>
<keyword evidence="14" id="KW-1185">Reference proteome</keyword>
<keyword evidence="4 11" id="KW-0175">Coiled coil</keyword>
<proteinExistence type="inferred from homology"/>
<dbReference type="InterPro" id="IPR000047">
    <property type="entry name" value="HTH_motif"/>
</dbReference>
<evidence type="ECO:0000259" key="12">
    <source>
        <dbReference type="PROSITE" id="PS50071"/>
    </source>
</evidence>
<feature type="DNA-binding region" description="Homeobox" evidence="9">
    <location>
        <begin position="3"/>
        <end position="61"/>
    </location>
</feature>
<dbReference type="PRINTS" id="PR00031">
    <property type="entry name" value="HTHREPRESSR"/>
</dbReference>
<keyword evidence="7" id="KW-0804">Transcription</keyword>
<sequence>MSKKKKYRHTPEQTQELENFFKQCRHPDEKQRSDLSKKLGLENKQVKFWFQNRRTQVKTQLEHNENMILRQENEKLQAENNLMKQVMSNTICSNCGGPAIPRQISMEGHQIIIKNALLENELNRVYTLYNKLLGHPISALASTSMQTQNSDFLL</sequence>
<comment type="subcellular location">
    <subcellularLocation>
        <location evidence="1 9 10">Nucleus</location>
    </subcellularLocation>
</comment>
<evidence type="ECO:0000256" key="11">
    <source>
        <dbReference type="SAM" id="Coils"/>
    </source>
</evidence>
<evidence type="ECO:0000256" key="3">
    <source>
        <dbReference type="ARBA" id="ARBA00023015"/>
    </source>
</evidence>
<feature type="domain" description="Homeobox" evidence="12">
    <location>
        <begin position="1"/>
        <end position="60"/>
    </location>
</feature>
<reference evidence="13 14" key="1">
    <citation type="submission" date="2023-01" db="EMBL/GenBank/DDBJ databases">
        <authorList>
            <person name="Kreplak J."/>
        </authorList>
    </citation>
    <scope>NUCLEOTIDE SEQUENCE [LARGE SCALE GENOMIC DNA]</scope>
</reference>
<evidence type="ECO:0000313" key="13">
    <source>
        <dbReference type="EMBL" id="CAI8587350.1"/>
    </source>
</evidence>
<dbReference type="InterPro" id="IPR042160">
    <property type="entry name" value="HD-Zip_IV"/>
</dbReference>
<evidence type="ECO:0000256" key="8">
    <source>
        <dbReference type="ARBA" id="ARBA00023242"/>
    </source>
</evidence>
<dbReference type="PROSITE" id="PS00027">
    <property type="entry name" value="HOMEOBOX_1"/>
    <property type="match status" value="1"/>
</dbReference>
<keyword evidence="3" id="KW-0805">Transcription regulation</keyword>
<dbReference type="AlphaFoldDB" id="A0AAV0YMQ4"/>
<name>A0AAV0YMQ4_VICFA</name>
<evidence type="ECO:0000256" key="6">
    <source>
        <dbReference type="ARBA" id="ARBA00023155"/>
    </source>
</evidence>
<dbReference type="SUPFAM" id="SSF46689">
    <property type="entry name" value="Homeodomain-like"/>
    <property type="match status" value="1"/>
</dbReference>
<keyword evidence="8 9" id="KW-0539">Nucleus</keyword>
<dbReference type="Proteomes" id="UP001157006">
    <property type="component" value="Chromosome 1L"/>
</dbReference>
<evidence type="ECO:0000256" key="4">
    <source>
        <dbReference type="ARBA" id="ARBA00023054"/>
    </source>
</evidence>
<dbReference type="GO" id="GO:0003677">
    <property type="term" value="F:DNA binding"/>
    <property type="evidence" value="ECO:0007669"/>
    <property type="project" value="UniProtKB-UniRule"/>
</dbReference>
<dbReference type="GO" id="GO:0005634">
    <property type="term" value="C:nucleus"/>
    <property type="evidence" value="ECO:0007669"/>
    <property type="project" value="UniProtKB-SubCell"/>
</dbReference>
<dbReference type="FunFam" id="1.10.10.60:FF:000229">
    <property type="entry name" value="Homeobox-leucine zipper protein HDG1"/>
    <property type="match status" value="1"/>
</dbReference>
<dbReference type="CDD" id="cd00086">
    <property type="entry name" value="homeodomain"/>
    <property type="match status" value="1"/>
</dbReference>
<dbReference type="GO" id="GO:0000981">
    <property type="term" value="F:DNA-binding transcription factor activity, RNA polymerase II-specific"/>
    <property type="evidence" value="ECO:0007669"/>
    <property type="project" value="InterPro"/>
</dbReference>
<dbReference type="PANTHER" id="PTHR45654">
    <property type="entry name" value="HOMEOBOX-LEUCINE ZIPPER PROTEIN MERISTEM L1"/>
    <property type="match status" value="1"/>
</dbReference>